<dbReference type="Proteomes" id="UP000318571">
    <property type="component" value="Chromosome 3"/>
</dbReference>
<reference evidence="2 3" key="1">
    <citation type="journal article" date="2018" name="Nat. Ecol. Evol.">
        <title>Genomic signatures of mitonuclear coevolution across populations of Tigriopus californicus.</title>
        <authorList>
            <person name="Barreto F.S."/>
            <person name="Watson E.T."/>
            <person name="Lima T.G."/>
            <person name="Willett C.S."/>
            <person name="Edmands S."/>
            <person name="Li W."/>
            <person name="Burton R.S."/>
        </authorList>
    </citation>
    <scope>NUCLEOTIDE SEQUENCE [LARGE SCALE GENOMIC DNA]</scope>
    <source>
        <strain evidence="2 3">San Diego</strain>
    </source>
</reference>
<comment type="caution">
    <text evidence="2">The sequence shown here is derived from an EMBL/GenBank/DDBJ whole genome shotgun (WGS) entry which is preliminary data.</text>
</comment>
<proteinExistence type="predicted"/>
<feature type="region of interest" description="Disordered" evidence="1">
    <location>
        <begin position="126"/>
        <end position="216"/>
    </location>
</feature>
<feature type="compositionally biased region" description="Low complexity" evidence="1">
    <location>
        <begin position="135"/>
        <end position="154"/>
    </location>
</feature>
<dbReference type="OrthoDB" id="10662503at2759"/>
<sequence length="368" mass="40406">MMQSHVQLRPMGPFRMNNGKCDTRDESLRGVLSQKPPSSSSLSDGKLSCRKCPCHQKSKWNASGSPISSACQKPKCGGQSPTLPSSIARHNGESHQLSWDPPSLHPASLESHGSLPILKRLQRLSAKPSKFNQHSSPSSSSASSGARGLSSLSPMMKKRSPVKADRNEALPSEFRPKEEGTISVIHTEGPSHFLDDSNLLNDGDASFSKNSPSGFRQQRQYIPSPLSSPAAARRFGQRLGDKICSSPIVCRVKKRIRDESSGDSKRNGFCGLLSSFREQETENLFILRTGDTGRIANRVHDDKWDVWTSMGEDMWEEWEEESDSGSDNDDEDEDGGGSSHRESSISSSSDDDFLELPLNDMTISAARR</sequence>
<evidence type="ECO:0000313" key="2">
    <source>
        <dbReference type="EMBL" id="TRY73099.1"/>
    </source>
</evidence>
<dbReference type="EMBL" id="VCGU01000007">
    <property type="protein sequence ID" value="TRY73099.1"/>
    <property type="molecule type" value="Genomic_DNA"/>
</dbReference>
<gene>
    <name evidence="2" type="ORF">TCAL_00903</name>
</gene>
<feature type="region of interest" description="Disordered" evidence="1">
    <location>
        <begin position="1"/>
        <end position="110"/>
    </location>
</feature>
<feature type="compositionally biased region" description="Low complexity" evidence="1">
    <location>
        <begin position="32"/>
        <end position="46"/>
    </location>
</feature>
<dbReference type="AlphaFoldDB" id="A0A553P5Y6"/>
<organism evidence="2 3">
    <name type="scientific">Tigriopus californicus</name>
    <name type="common">Marine copepod</name>
    <dbReference type="NCBI Taxonomy" id="6832"/>
    <lineage>
        <taxon>Eukaryota</taxon>
        <taxon>Metazoa</taxon>
        <taxon>Ecdysozoa</taxon>
        <taxon>Arthropoda</taxon>
        <taxon>Crustacea</taxon>
        <taxon>Multicrustacea</taxon>
        <taxon>Hexanauplia</taxon>
        <taxon>Copepoda</taxon>
        <taxon>Harpacticoida</taxon>
        <taxon>Harpacticidae</taxon>
        <taxon>Tigriopus</taxon>
    </lineage>
</organism>
<feature type="compositionally biased region" description="Acidic residues" evidence="1">
    <location>
        <begin position="315"/>
        <end position="335"/>
    </location>
</feature>
<feature type="compositionally biased region" description="Basic and acidic residues" evidence="1">
    <location>
        <begin position="162"/>
        <end position="180"/>
    </location>
</feature>
<keyword evidence="3" id="KW-1185">Reference proteome</keyword>
<feature type="compositionally biased region" description="Polar residues" evidence="1">
    <location>
        <begin position="59"/>
        <end position="71"/>
    </location>
</feature>
<feature type="compositionally biased region" description="Polar residues" evidence="1">
    <location>
        <begin position="207"/>
        <end position="216"/>
    </location>
</feature>
<protein>
    <submittedName>
        <fullName evidence="2">Uncharacterized protein</fullName>
    </submittedName>
</protein>
<accession>A0A553P5Y6</accession>
<feature type="region of interest" description="Disordered" evidence="1">
    <location>
        <begin position="315"/>
        <end position="368"/>
    </location>
</feature>
<name>A0A553P5Y6_TIGCA</name>
<evidence type="ECO:0000256" key="1">
    <source>
        <dbReference type="SAM" id="MobiDB-lite"/>
    </source>
</evidence>
<feature type="compositionally biased region" description="Basic residues" evidence="1">
    <location>
        <begin position="48"/>
        <end position="58"/>
    </location>
</feature>
<evidence type="ECO:0000313" key="3">
    <source>
        <dbReference type="Proteomes" id="UP000318571"/>
    </source>
</evidence>